<dbReference type="Proteomes" id="UP000800096">
    <property type="component" value="Unassembled WGS sequence"/>
</dbReference>
<evidence type="ECO:0000313" key="1">
    <source>
        <dbReference type="EMBL" id="KAF1915546.1"/>
    </source>
</evidence>
<reference evidence="1" key="1">
    <citation type="journal article" date="2020" name="Stud. Mycol.">
        <title>101 Dothideomycetes genomes: a test case for predicting lifestyles and emergence of pathogens.</title>
        <authorList>
            <person name="Haridas S."/>
            <person name="Albert R."/>
            <person name="Binder M."/>
            <person name="Bloem J."/>
            <person name="Labutti K."/>
            <person name="Salamov A."/>
            <person name="Andreopoulos B."/>
            <person name="Baker S."/>
            <person name="Barry K."/>
            <person name="Bills G."/>
            <person name="Bluhm B."/>
            <person name="Cannon C."/>
            <person name="Castanera R."/>
            <person name="Culley D."/>
            <person name="Daum C."/>
            <person name="Ezra D."/>
            <person name="Gonzalez J."/>
            <person name="Henrissat B."/>
            <person name="Kuo A."/>
            <person name="Liang C."/>
            <person name="Lipzen A."/>
            <person name="Lutzoni F."/>
            <person name="Magnuson J."/>
            <person name="Mondo S."/>
            <person name="Nolan M."/>
            <person name="Ohm R."/>
            <person name="Pangilinan J."/>
            <person name="Park H.-J."/>
            <person name="Ramirez L."/>
            <person name="Alfaro M."/>
            <person name="Sun H."/>
            <person name="Tritt A."/>
            <person name="Yoshinaga Y."/>
            <person name="Zwiers L.-H."/>
            <person name="Turgeon B."/>
            <person name="Goodwin S."/>
            <person name="Spatafora J."/>
            <person name="Crous P."/>
            <person name="Grigoriev I."/>
        </authorList>
    </citation>
    <scope>NUCLEOTIDE SEQUENCE</scope>
    <source>
        <strain evidence="1">HMLAC05119</strain>
    </source>
</reference>
<sequence length="63" mass="7172">MGFSIPITNMFRGSIVWRGIMYTVPMAFAKLVCGLRLIRFPESPGSGKPLSQNSRHCVCRIWR</sequence>
<proteinExistence type="predicted"/>
<dbReference type="EMBL" id="ML979136">
    <property type="protein sequence ID" value="KAF1915546.1"/>
    <property type="molecule type" value="Genomic_DNA"/>
</dbReference>
<protein>
    <submittedName>
        <fullName evidence="1">Uncharacterized protein</fullName>
    </submittedName>
</protein>
<organism evidence="1 2">
    <name type="scientific">Ampelomyces quisqualis</name>
    <name type="common">Powdery mildew agent</name>
    <dbReference type="NCBI Taxonomy" id="50730"/>
    <lineage>
        <taxon>Eukaryota</taxon>
        <taxon>Fungi</taxon>
        <taxon>Dikarya</taxon>
        <taxon>Ascomycota</taxon>
        <taxon>Pezizomycotina</taxon>
        <taxon>Dothideomycetes</taxon>
        <taxon>Pleosporomycetidae</taxon>
        <taxon>Pleosporales</taxon>
        <taxon>Pleosporineae</taxon>
        <taxon>Phaeosphaeriaceae</taxon>
        <taxon>Ampelomyces</taxon>
    </lineage>
</organism>
<dbReference type="AlphaFoldDB" id="A0A6A5QLK4"/>
<dbReference type="OrthoDB" id="1288932at2759"/>
<name>A0A6A5QLK4_AMPQU</name>
<evidence type="ECO:0000313" key="2">
    <source>
        <dbReference type="Proteomes" id="UP000800096"/>
    </source>
</evidence>
<accession>A0A6A5QLK4</accession>
<gene>
    <name evidence="1" type="ORF">BDU57DRAFT_518565</name>
</gene>
<keyword evidence="2" id="KW-1185">Reference proteome</keyword>